<dbReference type="PANTHER" id="PTHR19306:SF6">
    <property type="entry name" value="STRUCTURAL MAINTENANCE OF CHROMOSOMES PROTEIN 6"/>
    <property type="match status" value="1"/>
</dbReference>
<keyword evidence="8" id="KW-0233">DNA recombination</keyword>
<dbReference type="EMBL" id="LJBN01000135">
    <property type="protein sequence ID" value="OOQ86689.1"/>
    <property type="molecule type" value="Genomic_DNA"/>
</dbReference>
<comment type="subcellular location">
    <subcellularLocation>
        <location evidence="2">Chromosome</location>
    </subcellularLocation>
    <subcellularLocation>
        <location evidence="1">Nucleus</location>
    </subcellularLocation>
</comment>
<evidence type="ECO:0000313" key="14">
    <source>
        <dbReference type="Proteomes" id="UP000190744"/>
    </source>
</evidence>
<evidence type="ECO:0000256" key="1">
    <source>
        <dbReference type="ARBA" id="ARBA00004123"/>
    </source>
</evidence>
<name>A0A1S9RMD3_PENBI</name>
<evidence type="ECO:0000256" key="9">
    <source>
        <dbReference type="ARBA" id="ARBA00023204"/>
    </source>
</evidence>
<keyword evidence="5" id="KW-0227">DNA damage</keyword>
<evidence type="ECO:0000256" key="2">
    <source>
        <dbReference type="ARBA" id="ARBA00004286"/>
    </source>
</evidence>
<sequence>METRQSARKRRSNSISDSRSTSPISHRTRGGMIGEAMLNMHKPAASTPKKARKRVRFSDPGPRLLDTPVCSTGLTPAMKRTSFIESGIGCSRSGNGTPSGRAHRRRSAPTPRFQTSYDIEAFGESSTRRVIQFTPLRQILDTRTQRRIRRFGLSDEINSIQREKRESANFEKTLEGLRQERDALQHELNALKQRQEIPEDQLPSYESFWMSPQVRVRELERETNRLRDEISVASNQSFNVQETSIDNDGDTFTLNDSAVVISNSPDLRAMHSPVPDSPARFDRTDAEISTQTDVLKTTENSDIQTLTFDLETAKNEKRELFHACRRHLSTFEASGFGESLRQSSPPPDFFDNVIDILTMALSRASDATQTLEGISQECSSLGFTGSSTDEVIDDMRSHFRAARLELERAIPGETANVSLEDGKATLRALVHRVKSLANDLKAERDHYQGSLGREKALRGQFDNLLHRYEAAADKISSLEDSIASSASDMLHTRIRLQDLENEDQEKSIGIDRLNAALDKYHDDVRGLEEMVSRLEDENAATKERYRQRISDLKAQVMSERKQRSAIEISTSETEARIRQLEETVEQNRIRACDLTTEMEILEKEHQAVLERLEQTASEQHQHYEEEIGTFNVRVSELTTSLEGARSEAQRLGQVNNGLEEQLRMEMEARDELLDKWATEQARSFAFMKESINSERRRAKVRAANWELRSDDLMSDGTTMMGSDPITPVSMTRFVDVEMGRGKNRRRMDSGIGILSEDDLLGSEGLADLGRGVDSDMDVPPFGLS</sequence>
<evidence type="ECO:0000256" key="5">
    <source>
        <dbReference type="ARBA" id="ARBA00022763"/>
    </source>
</evidence>
<reference evidence="14" key="1">
    <citation type="submission" date="2015-09" db="EMBL/GenBank/DDBJ databases">
        <authorList>
            <person name="Fill T.P."/>
            <person name="Baretta J.F."/>
            <person name="de Almeida L.G."/>
            <person name="Rocha M."/>
            <person name="de Souza D.H."/>
            <person name="Malavazi I."/>
            <person name="Cerdeira L.T."/>
            <person name="Hong H."/>
            <person name="Samborskyy M."/>
            <person name="de Vasconcelos A.T."/>
            <person name="Leadlay P."/>
            <person name="Rodrigues-Filho E."/>
        </authorList>
    </citation>
    <scope>NUCLEOTIDE SEQUENCE [LARGE SCALE GENOMIC DNA]</scope>
    <source>
        <strain evidence="14">LaBioMMi 136</strain>
    </source>
</reference>
<keyword evidence="6" id="KW-0067">ATP-binding</keyword>
<dbReference type="SUPFAM" id="SSF57997">
    <property type="entry name" value="Tropomyosin"/>
    <property type="match status" value="1"/>
</dbReference>
<evidence type="ECO:0000256" key="7">
    <source>
        <dbReference type="ARBA" id="ARBA00023054"/>
    </source>
</evidence>
<accession>A0A1S9RMD3</accession>
<dbReference type="AlphaFoldDB" id="A0A1S9RMD3"/>
<comment type="caution">
    <text evidence="13">The sequence shown here is derived from an EMBL/GenBank/DDBJ whole genome shotgun (WGS) entry which is preliminary data.</text>
</comment>
<feature type="compositionally biased region" description="Basic residues" evidence="12">
    <location>
        <begin position="1"/>
        <end position="12"/>
    </location>
</feature>
<evidence type="ECO:0000256" key="3">
    <source>
        <dbReference type="ARBA" id="ARBA00022454"/>
    </source>
</evidence>
<dbReference type="GO" id="GO:0005524">
    <property type="term" value="F:ATP binding"/>
    <property type="evidence" value="ECO:0007669"/>
    <property type="project" value="UniProtKB-KW"/>
</dbReference>
<feature type="region of interest" description="Disordered" evidence="12">
    <location>
        <begin position="86"/>
        <end position="112"/>
    </location>
</feature>
<keyword evidence="3" id="KW-0158">Chromosome</keyword>
<protein>
    <submittedName>
        <fullName evidence="13">Uncharacterized protein</fullName>
    </submittedName>
</protein>
<keyword evidence="9" id="KW-0234">DNA repair</keyword>
<dbReference type="Gene3D" id="1.10.287.1490">
    <property type="match status" value="1"/>
</dbReference>
<dbReference type="GO" id="GO:0000724">
    <property type="term" value="P:double-strand break repair via homologous recombination"/>
    <property type="evidence" value="ECO:0007669"/>
    <property type="project" value="TreeGrafter"/>
</dbReference>
<evidence type="ECO:0000256" key="4">
    <source>
        <dbReference type="ARBA" id="ARBA00022741"/>
    </source>
</evidence>
<evidence type="ECO:0000313" key="13">
    <source>
        <dbReference type="EMBL" id="OOQ86689.1"/>
    </source>
</evidence>
<evidence type="ECO:0000256" key="6">
    <source>
        <dbReference type="ARBA" id="ARBA00022840"/>
    </source>
</evidence>
<keyword evidence="10" id="KW-0539">Nucleus</keyword>
<dbReference type="GO" id="GO:0030915">
    <property type="term" value="C:Smc5-Smc6 complex"/>
    <property type="evidence" value="ECO:0007669"/>
    <property type="project" value="TreeGrafter"/>
</dbReference>
<feature type="coiled-coil region" evidence="11">
    <location>
        <begin position="510"/>
        <end position="675"/>
    </location>
</feature>
<evidence type="ECO:0000256" key="10">
    <source>
        <dbReference type="ARBA" id="ARBA00023242"/>
    </source>
</evidence>
<feature type="coiled-coil region" evidence="11">
    <location>
        <begin position="160"/>
        <end position="236"/>
    </location>
</feature>
<dbReference type="GO" id="GO:0035861">
    <property type="term" value="C:site of double-strand break"/>
    <property type="evidence" value="ECO:0007669"/>
    <property type="project" value="TreeGrafter"/>
</dbReference>
<dbReference type="GO" id="GO:0003684">
    <property type="term" value="F:damaged DNA binding"/>
    <property type="evidence" value="ECO:0007669"/>
    <property type="project" value="TreeGrafter"/>
</dbReference>
<feature type="region of interest" description="Disordered" evidence="12">
    <location>
        <begin position="1"/>
        <end position="29"/>
    </location>
</feature>
<dbReference type="GO" id="GO:0005634">
    <property type="term" value="C:nucleus"/>
    <property type="evidence" value="ECO:0007669"/>
    <property type="project" value="UniProtKB-SubCell"/>
</dbReference>
<feature type="compositionally biased region" description="Low complexity" evidence="12">
    <location>
        <begin position="13"/>
        <end position="25"/>
    </location>
</feature>
<organism evidence="13 14">
    <name type="scientific">Penicillium brasilianum</name>
    <dbReference type="NCBI Taxonomy" id="104259"/>
    <lineage>
        <taxon>Eukaryota</taxon>
        <taxon>Fungi</taxon>
        <taxon>Dikarya</taxon>
        <taxon>Ascomycota</taxon>
        <taxon>Pezizomycotina</taxon>
        <taxon>Eurotiomycetes</taxon>
        <taxon>Eurotiomycetidae</taxon>
        <taxon>Eurotiales</taxon>
        <taxon>Aspergillaceae</taxon>
        <taxon>Penicillium</taxon>
    </lineage>
</organism>
<keyword evidence="4" id="KW-0547">Nucleotide-binding</keyword>
<evidence type="ECO:0000256" key="11">
    <source>
        <dbReference type="SAM" id="Coils"/>
    </source>
</evidence>
<gene>
    <name evidence="13" type="ORF">PEBR_21967</name>
</gene>
<dbReference type="PANTHER" id="PTHR19306">
    <property type="entry name" value="STRUCTURAL MAINTENANCE OF CHROMOSOMES 5,6 SMC5, SMC6"/>
    <property type="match status" value="1"/>
</dbReference>
<evidence type="ECO:0000256" key="8">
    <source>
        <dbReference type="ARBA" id="ARBA00023172"/>
    </source>
</evidence>
<keyword evidence="7 11" id="KW-0175">Coiled coil</keyword>
<proteinExistence type="predicted"/>
<dbReference type="GO" id="GO:0003697">
    <property type="term" value="F:single-stranded DNA binding"/>
    <property type="evidence" value="ECO:0007669"/>
    <property type="project" value="TreeGrafter"/>
</dbReference>
<dbReference type="Proteomes" id="UP000190744">
    <property type="component" value="Unassembled WGS sequence"/>
</dbReference>
<feature type="region of interest" description="Disordered" evidence="12">
    <location>
        <begin position="43"/>
        <end position="62"/>
    </location>
</feature>
<evidence type="ECO:0000256" key="12">
    <source>
        <dbReference type="SAM" id="MobiDB-lite"/>
    </source>
</evidence>